<dbReference type="PANTHER" id="PTHR34979:SF1">
    <property type="entry name" value="INNER MEMBRANE PROTEIN YGAZ"/>
    <property type="match status" value="1"/>
</dbReference>
<evidence type="ECO:0000256" key="8">
    <source>
        <dbReference type="SAM" id="Phobius"/>
    </source>
</evidence>
<keyword evidence="7 8" id="KW-0472">Membrane</keyword>
<dbReference type="GO" id="GO:1903785">
    <property type="term" value="P:L-valine transmembrane transport"/>
    <property type="evidence" value="ECO:0007669"/>
    <property type="project" value="TreeGrafter"/>
</dbReference>
<dbReference type="GO" id="GO:0005886">
    <property type="term" value="C:plasma membrane"/>
    <property type="evidence" value="ECO:0007669"/>
    <property type="project" value="UniProtKB-SubCell"/>
</dbReference>
<evidence type="ECO:0000256" key="1">
    <source>
        <dbReference type="ARBA" id="ARBA00004651"/>
    </source>
</evidence>
<dbReference type="RefSeq" id="WP_068273900.1">
    <property type="nucleotide sequence ID" value="NZ_JAMAYW010000005.1"/>
</dbReference>
<evidence type="ECO:0000313" key="10">
    <source>
        <dbReference type="Proteomes" id="UP000076976"/>
    </source>
</evidence>
<dbReference type="AlphaFoldDB" id="A0A176QE80"/>
<feature type="transmembrane region" description="Helical" evidence="8">
    <location>
        <begin position="131"/>
        <end position="153"/>
    </location>
</feature>
<organism evidence="9 10">
    <name type="scientific">Janibacter melonis</name>
    <dbReference type="NCBI Taxonomy" id="262209"/>
    <lineage>
        <taxon>Bacteria</taxon>
        <taxon>Bacillati</taxon>
        <taxon>Actinomycetota</taxon>
        <taxon>Actinomycetes</taxon>
        <taxon>Micrococcales</taxon>
        <taxon>Intrasporangiaceae</taxon>
        <taxon>Janibacter</taxon>
    </lineage>
</organism>
<proteinExistence type="inferred from homology"/>
<evidence type="ECO:0000256" key="5">
    <source>
        <dbReference type="ARBA" id="ARBA00022692"/>
    </source>
</evidence>
<keyword evidence="6 8" id="KW-1133">Transmembrane helix</keyword>
<keyword evidence="3" id="KW-0813">Transport</keyword>
<keyword evidence="10" id="KW-1185">Reference proteome</keyword>
<name>A0A176QE80_9MICO</name>
<accession>A0A176QE80</accession>
<feature type="transmembrane region" description="Helical" evidence="8">
    <location>
        <begin position="159"/>
        <end position="177"/>
    </location>
</feature>
<sequence>MSAAVEDAAVGTARRQALSVGVATGAYGVSFGALAVAAGFDVLQTQALSLLLFTGGSQFAVVSVMGAGGSPATAVATSTMLGIRNGLYALETSRVLDVRGWRRLAAAHVTIDESTAVGLAQPTTRSRRVGFWWTGLAVLAFWNLATLAGSALGNALGDPRTWGLDAAAAAAFVGLIWPRLRSAPTVVTAAVAALVALVSYASVPAGIPVLLAALAALVVGLTGAGRTQPEPGHLDGEDPTP</sequence>
<keyword evidence="5 8" id="KW-0812">Transmembrane</keyword>
<dbReference type="PANTHER" id="PTHR34979">
    <property type="entry name" value="INNER MEMBRANE PROTEIN YGAZ"/>
    <property type="match status" value="1"/>
</dbReference>
<dbReference type="Proteomes" id="UP000076976">
    <property type="component" value="Unassembled WGS sequence"/>
</dbReference>
<reference evidence="9 10" key="1">
    <citation type="submission" date="2016-01" db="EMBL/GenBank/DDBJ databases">
        <title>Janibacter melonis strain CD11_4 genome sequencing and assembly.</title>
        <authorList>
            <person name="Nair G.R."/>
            <person name="Kaur G."/>
            <person name="Chander A.M."/>
            <person name="Mayilraj S."/>
        </authorList>
    </citation>
    <scope>NUCLEOTIDE SEQUENCE [LARGE SCALE GENOMIC DNA]</scope>
    <source>
        <strain evidence="9 10">CD11-4</strain>
    </source>
</reference>
<dbReference type="EMBL" id="LQZG01000002">
    <property type="protein sequence ID" value="OAB87982.1"/>
    <property type="molecule type" value="Genomic_DNA"/>
</dbReference>
<dbReference type="STRING" id="262209.AWH69_08195"/>
<evidence type="ECO:0000256" key="6">
    <source>
        <dbReference type="ARBA" id="ARBA00022989"/>
    </source>
</evidence>
<protein>
    <submittedName>
        <fullName evidence="9">Branched-chain amino acid ABC transporter permease</fullName>
    </submittedName>
</protein>
<gene>
    <name evidence="9" type="ORF">AWH69_08195</name>
</gene>
<dbReference type="Pfam" id="PF03591">
    <property type="entry name" value="AzlC"/>
    <property type="match status" value="1"/>
</dbReference>
<comment type="subcellular location">
    <subcellularLocation>
        <location evidence="1">Cell membrane</location>
        <topology evidence="1">Multi-pass membrane protein</topology>
    </subcellularLocation>
</comment>
<comment type="caution">
    <text evidence="9">The sequence shown here is derived from an EMBL/GenBank/DDBJ whole genome shotgun (WGS) entry which is preliminary data.</text>
</comment>
<comment type="similarity">
    <text evidence="2">Belongs to the AzlC family.</text>
</comment>
<evidence type="ECO:0000256" key="3">
    <source>
        <dbReference type="ARBA" id="ARBA00022448"/>
    </source>
</evidence>
<evidence type="ECO:0000313" key="9">
    <source>
        <dbReference type="EMBL" id="OAB87982.1"/>
    </source>
</evidence>
<evidence type="ECO:0000256" key="2">
    <source>
        <dbReference type="ARBA" id="ARBA00010735"/>
    </source>
</evidence>
<evidence type="ECO:0000256" key="4">
    <source>
        <dbReference type="ARBA" id="ARBA00022475"/>
    </source>
</evidence>
<evidence type="ECO:0000256" key="7">
    <source>
        <dbReference type="ARBA" id="ARBA00023136"/>
    </source>
</evidence>
<keyword evidence="4" id="KW-1003">Cell membrane</keyword>
<dbReference type="InterPro" id="IPR011606">
    <property type="entry name" value="Brnchd-chn_aa_trnsp_permease"/>
</dbReference>